<reference evidence="5 6" key="2">
    <citation type="submission" date="2007-09" db="EMBL/GenBank/DDBJ databases">
        <authorList>
            <person name="Fulton L."/>
            <person name="Clifton S."/>
            <person name="Fulton B."/>
            <person name="Xu J."/>
            <person name="Minx P."/>
            <person name="Pepin K.H."/>
            <person name="Johnson M."/>
            <person name="Thiruvilangam P."/>
            <person name="Bhonagiri V."/>
            <person name="Nash W.E."/>
            <person name="Mardis E.R."/>
            <person name="Wilson R.K."/>
        </authorList>
    </citation>
    <scope>NUCLEOTIDE SEQUENCE [LARGE SCALE GENOMIC DNA]</scope>
    <source>
        <strain evidence="5 6">DSM 3991</strain>
    </source>
</reference>
<dbReference type="RefSeq" id="WP_004800166.1">
    <property type="nucleotide sequence ID" value="NZ_DS483476.1"/>
</dbReference>
<evidence type="ECO:0000256" key="2">
    <source>
        <dbReference type="ARBA" id="ARBA00023125"/>
    </source>
</evidence>
<dbReference type="GO" id="GO:0003700">
    <property type="term" value="F:DNA-binding transcription factor activity"/>
    <property type="evidence" value="ECO:0007669"/>
    <property type="project" value="InterPro"/>
</dbReference>
<proteinExistence type="predicted"/>
<dbReference type="HOGENOM" id="CLU_017584_10_0_9"/>
<dbReference type="PANTHER" id="PTHR38445">
    <property type="entry name" value="HTH-TYPE TRANSCRIPTIONAL REPRESSOR YTRA"/>
    <property type="match status" value="1"/>
</dbReference>
<sequence>MNFQNERPIYLQIVEQMEMKIMSGYYPKGSKLPTVRELAMQYKVNPNTMQKAFVELEQRGLVFAKRTSGRYVSENESVIENVKQQAAKAKTQEYIRYVRQLGLEEEDILRLFKECGKGENDEHS</sequence>
<keyword evidence="2" id="KW-0238">DNA-binding</keyword>
<keyword evidence="1" id="KW-0805">Transcription regulation</keyword>
<name>A8RD71_9FIRM</name>
<dbReference type="SMART" id="SM00345">
    <property type="entry name" value="HTH_GNTR"/>
    <property type="match status" value="1"/>
</dbReference>
<keyword evidence="3" id="KW-0804">Transcription</keyword>
<dbReference type="EMBL" id="ABAW02000021">
    <property type="protein sequence ID" value="EDP11008.1"/>
    <property type="molecule type" value="Genomic_DNA"/>
</dbReference>
<dbReference type="eggNOG" id="COG1725">
    <property type="taxonomic scope" value="Bacteria"/>
</dbReference>
<dbReference type="STRING" id="428127.EUBDOL_01609"/>
<evidence type="ECO:0000256" key="1">
    <source>
        <dbReference type="ARBA" id="ARBA00023015"/>
    </source>
</evidence>
<dbReference type="Proteomes" id="UP000004090">
    <property type="component" value="Unassembled WGS sequence"/>
</dbReference>
<feature type="domain" description="HTH gntR-type" evidence="4">
    <location>
        <begin position="7"/>
        <end position="75"/>
    </location>
</feature>
<dbReference type="InterPro" id="IPR036390">
    <property type="entry name" value="WH_DNA-bd_sf"/>
</dbReference>
<evidence type="ECO:0000259" key="4">
    <source>
        <dbReference type="PROSITE" id="PS50949"/>
    </source>
</evidence>
<dbReference type="GO" id="GO:0003677">
    <property type="term" value="F:DNA binding"/>
    <property type="evidence" value="ECO:0007669"/>
    <property type="project" value="UniProtKB-KW"/>
</dbReference>
<comment type="caution">
    <text evidence="5">The sequence shown here is derived from an EMBL/GenBank/DDBJ whole genome shotgun (WGS) entry which is preliminary data.</text>
</comment>
<organism evidence="5 6">
    <name type="scientific">Amedibacillus dolichus DSM 3991</name>
    <dbReference type="NCBI Taxonomy" id="428127"/>
    <lineage>
        <taxon>Bacteria</taxon>
        <taxon>Bacillati</taxon>
        <taxon>Bacillota</taxon>
        <taxon>Erysipelotrichia</taxon>
        <taxon>Erysipelotrichales</taxon>
        <taxon>Erysipelotrichaceae</taxon>
        <taxon>Amedibacillus</taxon>
    </lineage>
</organism>
<gene>
    <name evidence="5" type="ORF">EUBDOL_01609</name>
</gene>
<dbReference type="SUPFAM" id="SSF46785">
    <property type="entry name" value="Winged helix' DNA-binding domain"/>
    <property type="match status" value="1"/>
</dbReference>
<evidence type="ECO:0000313" key="5">
    <source>
        <dbReference type="EMBL" id="EDP11008.1"/>
    </source>
</evidence>
<dbReference type="InterPro" id="IPR000524">
    <property type="entry name" value="Tscrpt_reg_HTH_GntR"/>
</dbReference>
<dbReference type="Pfam" id="PF00392">
    <property type="entry name" value="GntR"/>
    <property type="match status" value="1"/>
</dbReference>
<dbReference type="PANTHER" id="PTHR38445:SF6">
    <property type="entry name" value="GNTR-FAMILY TRANSCRIPTIONAL REGULATOR"/>
    <property type="match status" value="1"/>
</dbReference>
<protein>
    <submittedName>
        <fullName evidence="5">Transcriptional regulator, GntR family</fullName>
    </submittedName>
</protein>
<reference evidence="5 6" key="1">
    <citation type="submission" date="2007-09" db="EMBL/GenBank/DDBJ databases">
        <title>Draft genome sequence of Eubacterium dolichum (DSM 3991).</title>
        <authorList>
            <person name="Sudarsanam P."/>
            <person name="Ley R."/>
            <person name="Guruge J."/>
            <person name="Turnbaugh P.J."/>
            <person name="Mahowald M."/>
            <person name="Liep D."/>
            <person name="Gordon J."/>
        </authorList>
    </citation>
    <scope>NUCLEOTIDE SEQUENCE [LARGE SCALE GENOMIC DNA]</scope>
    <source>
        <strain evidence="5 6">DSM 3991</strain>
    </source>
</reference>
<dbReference type="AlphaFoldDB" id="A8RD71"/>
<dbReference type="Gene3D" id="1.10.10.10">
    <property type="entry name" value="Winged helix-like DNA-binding domain superfamily/Winged helix DNA-binding domain"/>
    <property type="match status" value="1"/>
</dbReference>
<dbReference type="PROSITE" id="PS50949">
    <property type="entry name" value="HTH_GNTR"/>
    <property type="match status" value="1"/>
</dbReference>
<dbReference type="CDD" id="cd07377">
    <property type="entry name" value="WHTH_GntR"/>
    <property type="match status" value="1"/>
</dbReference>
<dbReference type="GeneID" id="92793728"/>
<accession>A8RD71</accession>
<dbReference type="InterPro" id="IPR036388">
    <property type="entry name" value="WH-like_DNA-bd_sf"/>
</dbReference>
<evidence type="ECO:0000313" key="6">
    <source>
        <dbReference type="Proteomes" id="UP000004090"/>
    </source>
</evidence>
<evidence type="ECO:0000256" key="3">
    <source>
        <dbReference type="ARBA" id="ARBA00023163"/>
    </source>
</evidence>